<dbReference type="SUPFAM" id="SSF52172">
    <property type="entry name" value="CheY-like"/>
    <property type="match status" value="1"/>
</dbReference>
<sequence>MSTPSSALSRCSAVVVGHAGESRSLIDIAHRLCFGSVQELNEQPDIRRPEFQVTYFLVNQKLSDQTKSQLVRRLRRSPSTKIRCAPIVAIGTDVDFEVVLDHIGMGFDDFISLPERLDLVKDRLINQLDQTHIYIETATYFGPDRRRMEAPDFTNEQRRSIPHSHTRMEIRRRPDTGVEILRRQIFA</sequence>
<evidence type="ECO:0000313" key="2">
    <source>
        <dbReference type="Proteomes" id="UP001060275"/>
    </source>
</evidence>
<dbReference type="InterPro" id="IPR011006">
    <property type="entry name" value="CheY-like_superfamily"/>
</dbReference>
<protein>
    <submittedName>
        <fullName evidence="1">Uncharacterized protein</fullName>
    </submittedName>
</protein>
<proteinExistence type="predicted"/>
<name>A0A9Q4AQS3_9HYPH</name>
<dbReference type="RefSeq" id="WP_254676158.1">
    <property type="nucleotide sequence ID" value="NZ_JAMWDU010000004.1"/>
</dbReference>
<comment type="caution">
    <text evidence="1">The sequence shown here is derived from an EMBL/GenBank/DDBJ whole genome shotgun (WGS) entry which is preliminary data.</text>
</comment>
<dbReference type="EMBL" id="JAMWDU010000004">
    <property type="protein sequence ID" value="MCP8888105.1"/>
    <property type="molecule type" value="Genomic_DNA"/>
</dbReference>
<keyword evidence="2" id="KW-1185">Reference proteome</keyword>
<reference evidence="1" key="1">
    <citation type="submission" date="2022-06" db="EMBL/GenBank/DDBJ databases">
        <title>Devosia sp. XJ19-45 genome assembly.</title>
        <authorList>
            <person name="Li B."/>
            <person name="Cai M."/>
            <person name="Nie G."/>
            <person name="Li W."/>
        </authorList>
    </citation>
    <scope>NUCLEOTIDE SEQUENCE</scope>
    <source>
        <strain evidence="1">XJ19-45</strain>
    </source>
</reference>
<organism evidence="1 2">
    <name type="scientific">Devosia ureilytica</name>
    <dbReference type="NCBI Taxonomy" id="2952754"/>
    <lineage>
        <taxon>Bacteria</taxon>
        <taxon>Pseudomonadati</taxon>
        <taxon>Pseudomonadota</taxon>
        <taxon>Alphaproteobacteria</taxon>
        <taxon>Hyphomicrobiales</taxon>
        <taxon>Devosiaceae</taxon>
        <taxon>Devosia</taxon>
    </lineage>
</organism>
<evidence type="ECO:0000313" key="1">
    <source>
        <dbReference type="EMBL" id="MCP8888105.1"/>
    </source>
</evidence>
<dbReference type="Proteomes" id="UP001060275">
    <property type="component" value="Unassembled WGS sequence"/>
</dbReference>
<gene>
    <name evidence="1" type="ORF">NF348_13345</name>
</gene>
<accession>A0A9Q4AQS3</accession>
<dbReference type="AlphaFoldDB" id="A0A9Q4AQS3"/>